<protein>
    <submittedName>
        <fullName evidence="1">Uncharacterized protein</fullName>
    </submittedName>
</protein>
<reference evidence="1" key="1">
    <citation type="submission" date="2024-06" db="EMBL/GenBank/DDBJ databases">
        <title>Sequencing and assembly of the genome of Dyadobacter sp. strain 676, a symbiont of Cyamopsis tetragonoloba.</title>
        <authorList>
            <person name="Guro P."/>
            <person name="Sazanova A."/>
            <person name="Kuznetsova I."/>
            <person name="Belimov A."/>
            <person name="Safronova V."/>
        </authorList>
    </citation>
    <scope>NUCLEOTIDE SEQUENCE</scope>
    <source>
        <strain evidence="1">676</strain>
    </source>
</reference>
<organism evidence="1">
    <name type="scientific">Dyadobacter sp. 676</name>
    <dbReference type="NCBI Taxonomy" id="3088362"/>
    <lineage>
        <taxon>Bacteria</taxon>
        <taxon>Pseudomonadati</taxon>
        <taxon>Bacteroidota</taxon>
        <taxon>Cytophagia</taxon>
        <taxon>Cytophagales</taxon>
        <taxon>Spirosomataceae</taxon>
        <taxon>Dyadobacter</taxon>
    </lineage>
</organism>
<sequence>MVDADAVSFLSSNAELIPLEDLVFYEFIFPKQLACVASFQRQTTGNGAAFWLTSVSFSLPHINNQILQWVADSPNTEWLAIAEDYNGNVRALGGAPGGLALSFDGNTGARPGDANPMNFALSAEQIQPYTALGAYENDELFTSGEFDYSFDFSFTS</sequence>
<name>A0AAU8FLS2_9BACT</name>
<dbReference type="AlphaFoldDB" id="A0AAU8FLS2"/>
<dbReference type="EMBL" id="CP159289">
    <property type="protein sequence ID" value="XCH24996.1"/>
    <property type="molecule type" value="Genomic_DNA"/>
</dbReference>
<accession>A0AAU8FLS2</accession>
<evidence type="ECO:0000313" key="1">
    <source>
        <dbReference type="EMBL" id="XCH24996.1"/>
    </source>
</evidence>
<proteinExistence type="predicted"/>
<gene>
    <name evidence="1" type="ORF">ABV298_00775</name>
</gene>
<dbReference type="RefSeq" id="WP_353720303.1">
    <property type="nucleotide sequence ID" value="NZ_CP159289.1"/>
</dbReference>